<dbReference type="Proteomes" id="UP001163603">
    <property type="component" value="Chromosome 11"/>
</dbReference>
<accession>A0ACC0XPA1</accession>
<gene>
    <name evidence="1" type="ORF">Pint_30853</name>
</gene>
<name>A0ACC0XPA1_9ROSI</name>
<comment type="caution">
    <text evidence="1">The sequence shown here is derived from an EMBL/GenBank/DDBJ whole genome shotgun (WGS) entry which is preliminary data.</text>
</comment>
<dbReference type="EMBL" id="CM047746">
    <property type="protein sequence ID" value="KAJ0020933.1"/>
    <property type="molecule type" value="Genomic_DNA"/>
</dbReference>
<keyword evidence="2" id="KW-1185">Reference proteome</keyword>
<reference evidence="2" key="1">
    <citation type="journal article" date="2023" name="G3 (Bethesda)">
        <title>Genome assembly and association tests identify interacting loci associated with vigor, precocity, and sex in interspecific pistachio rootstocks.</title>
        <authorList>
            <person name="Palmer W."/>
            <person name="Jacygrad E."/>
            <person name="Sagayaradj S."/>
            <person name="Cavanaugh K."/>
            <person name="Han R."/>
            <person name="Bertier L."/>
            <person name="Beede B."/>
            <person name="Kafkas S."/>
            <person name="Golino D."/>
            <person name="Preece J."/>
            <person name="Michelmore R."/>
        </authorList>
    </citation>
    <scope>NUCLEOTIDE SEQUENCE [LARGE SCALE GENOMIC DNA]</scope>
</reference>
<proteinExistence type="predicted"/>
<organism evidence="1 2">
    <name type="scientific">Pistacia integerrima</name>
    <dbReference type="NCBI Taxonomy" id="434235"/>
    <lineage>
        <taxon>Eukaryota</taxon>
        <taxon>Viridiplantae</taxon>
        <taxon>Streptophyta</taxon>
        <taxon>Embryophyta</taxon>
        <taxon>Tracheophyta</taxon>
        <taxon>Spermatophyta</taxon>
        <taxon>Magnoliopsida</taxon>
        <taxon>eudicotyledons</taxon>
        <taxon>Gunneridae</taxon>
        <taxon>Pentapetalae</taxon>
        <taxon>rosids</taxon>
        <taxon>malvids</taxon>
        <taxon>Sapindales</taxon>
        <taxon>Anacardiaceae</taxon>
        <taxon>Pistacia</taxon>
    </lineage>
</organism>
<sequence length="71" mass="7889">MIYSVIKIDGEELVNPLANLSISDQKEMQSKAENNEMGFGKHSDICAICLDEIVLQETALVKGCGHAYWFV</sequence>
<evidence type="ECO:0000313" key="1">
    <source>
        <dbReference type="EMBL" id="KAJ0020933.1"/>
    </source>
</evidence>
<evidence type="ECO:0000313" key="2">
    <source>
        <dbReference type="Proteomes" id="UP001163603"/>
    </source>
</evidence>
<protein>
    <submittedName>
        <fullName evidence="1">Uncharacterized protein</fullName>
    </submittedName>
</protein>